<protein>
    <submittedName>
        <fullName evidence="8">FUSC family protein</fullName>
    </submittedName>
</protein>
<evidence type="ECO:0000259" key="7">
    <source>
        <dbReference type="Pfam" id="PF13515"/>
    </source>
</evidence>
<feature type="transmembrane region" description="Helical" evidence="6">
    <location>
        <begin position="71"/>
        <end position="92"/>
    </location>
</feature>
<feature type="region of interest" description="Disordered" evidence="5">
    <location>
        <begin position="199"/>
        <end position="223"/>
    </location>
</feature>
<feature type="transmembrane region" description="Helical" evidence="6">
    <location>
        <begin position="442"/>
        <end position="468"/>
    </location>
</feature>
<proteinExistence type="predicted"/>
<evidence type="ECO:0000256" key="6">
    <source>
        <dbReference type="SAM" id="Phobius"/>
    </source>
</evidence>
<evidence type="ECO:0000313" key="9">
    <source>
        <dbReference type="Proteomes" id="UP000248039"/>
    </source>
</evidence>
<dbReference type="Pfam" id="PF13515">
    <property type="entry name" value="FUSC_2"/>
    <property type="match status" value="1"/>
</dbReference>
<feature type="domain" description="Integral membrane bound transporter" evidence="7">
    <location>
        <begin position="444"/>
        <end position="570"/>
    </location>
</feature>
<feature type="transmembrane region" description="Helical" evidence="6">
    <location>
        <begin position="480"/>
        <end position="501"/>
    </location>
</feature>
<dbReference type="GO" id="GO:0016020">
    <property type="term" value="C:membrane"/>
    <property type="evidence" value="ECO:0007669"/>
    <property type="project" value="UniProtKB-SubCell"/>
</dbReference>
<feature type="transmembrane region" description="Helical" evidence="6">
    <location>
        <begin position="98"/>
        <end position="130"/>
    </location>
</feature>
<evidence type="ECO:0000256" key="5">
    <source>
        <dbReference type="SAM" id="MobiDB-lite"/>
    </source>
</evidence>
<gene>
    <name evidence="8" type="ORF">C7C46_13315</name>
</gene>
<keyword evidence="2 6" id="KW-0812">Transmembrane</keyword>
<sequence length="808" mass="83777">MFDWLRAHDPDLAATRRAGRTALVMPALFAFCTEVLHAPTVAGYAAFGGISMLLLVDFSGPMAARLRAQAGLALAWAVLITLGTLAAGKLWLAVTATVLVGFAVLFAGVVSSVLAGSSTALLLAFVLPVSAPAPLGQLPERLAGAGLAALVALPAVALLWPRPVADPLRAPAALVCRAAAQQLRLDTARLDTARLDTGRVDSAGLDTGRPGGAGGHTAHPGAADRSTAADCWMAAERTAEAATALRTAFDATPYRPTGLSLSSRALVRLVDELTWLCAVVADRPTYAEAPPACDPAARTVRLAVADVLERAADLLTDLRAEVAPLRAAVRQLESAVAGLEHSATVRLPVDRAVGERPAEVYGFIATLDLSFRAQELGFAVRQIAGNVELAATAWQRRWADRLLGREPGALTGPLAAARERAAAHLGLRSVWLHNSLRGGVGLGIAVLLAELTSVQHGFWVLLGTLSVLRSNALSTGQNAARAVGGTLVGSVLGAGLLQLIGHHGTLLWLVLPVAVLCAGIAPAAISFAAGQAAFTVTLAVLFNIGQDPDWHIVLLRIQDIGLGCAVSLVVALFFWPRGAAAAVDKALAEAYTDSAGYLAGAVDYALGHAGTAAPERERRTAAAAARRLDDAYRSYLAERGAKPLSLADTTTLVTGVVGLRLAADAVVSLWQHPARPTATDGEGVGGAERSAECGADCRAVGVTGPGAERGAFSETETEAHRAIQGATTRVTAWYRGLARTLDGRSPLPSPVELHPEAAARLVGSVRSELTDPQGRATPTAVRLIWTRDHVDVARRLQPSLAAAVTGHE</sequence>
<keyword evidence="4 6" id="KW-0472">Membrane</keyword>
<dbReference type="Proteomes" id="UP000248039">
    <property type="component" value="Unassembled WGS sequence"/>
</dbReference>
<feature type="transmembrane region" description="Helical" evidence="6">
    <location>
        <begin position="553"/>
        <end position="575"/>
    </location>
</feature>
<evidence type="ECO:0000256" key="3">
    <source>
        <dbReference type="ARBA" id="ARBA00022989"/>
    </source>
</evidence>
<dbReference type="InterPro" id="IPR049453">
    <property type="entry name" value="Memb_transporter_dom"/>
</dbReference>
<comment type="subcellular location">
    <subcellularLocation>
        <location evidence="1">Membrane</location>
        <topology evidence="1">Multi-pass membrane protein</topology>
    </subcellularLocation>
</comment>
<evidence type="ECO:0000256" key="2">
    <source>
        <dbReference type="ARBA" id="ARBA00022692"/>
    </source>
</evidence>
<keyword evidence="3 6" id="KW-1133">Transmembrane helix</keyword>
<comment type="caution">
    <text evidence="8">The sequence shown here is derived from an EMBL/GenBank/DDBJ whole genome shotgun (WGS) entry which is preliminary data.</text>
</comment>
<evidence type="ECO:0000256" key="4">
    <source>
        <dbReference type="ARBA" id="ARBA00023136"/>
    </source>
</evidence>
<organism evidence="8 9">
    <name type="scientific">Streptomyces tateyamensis</name>
    <dbReference type="NCBI Taxonomy" id="565073"/>
    <lineage>
        <taxon>Bacteria</taxon>
        <taxon>Bacillati</taxon>
        <taxon>Actinomycetota</taxon>
        <taxon>Actinomycetes</taxon>
        <taxon>Kitasatosporales</taxon>
        <taxon>Streptomycetaceae</taxon>
        <taxon>Streptomyces</taxon>
    </lineage>
</organism>
<dbReference type="EMBL" id="PYBW01000040">
    <property type="protein sequence ID" value="PYC80259.1"/>
    <property type="molecule type" value="Genomic_DNA"/>
</dbReference>
<accession>A0A2V4NEI6</accession>
<reference evidence="8 9" key="1">
    <citation type="submission" date="2018-03" db="EMBL/GenBank/DDBJ databases">
        <title>Bioinformatic expansion and discovery of thiopeptide antibiotics.</title>
        <authorList>
            <person name="Schwalen C.J."/>
            <person name="Hudson G.A."/>
            <person name="Mitchell D.A."/>
        </authorList>
    </citation>
    <scope>NUCLEOTIDE SEQUENCE [LARGE SCALE GENOMIC DNA]</scope>
    <source>
        <strain evidence="8 9">ATCC 21389</strain>
    </source>
</reference>
<evidence type="ECO:0000256" key="1">
    <source>
        <dbReference type="ARBA" id="ARBA00004141"/>
    </source>
</evidence>
<keyword evidence="9" id="KW-1185">Reference proteome</keyword>
<dbReference type="OrthoDB" id="4638444at2"/>
<feature type="transmembrane region" description="Helical" evidence="6">
    <location>
        <begin position="513"/>
        <end position="541"/>
    </location>
</feature>
<name>A0A2V4NEI6_9ACTN</name>
<evidence type="ECO:0000313" key="8">
    <source>
        <dbReference type="EMBL" id="PYC80259.1"/>
    </source>
</evidence>
<feature type="transmembrane region" description="Helical" evidence="6">
    <location>
        <begin position="44"/>
        <end position="64"/>
    </location>
</feature>
<dbReference type="RefSeq" id="WP_110669129.1">
    <property type="nucleotide sequence ID" value="NZ_PYBW01000040.1"/>
</dbReference>
<dbReference type="AlphaFoldDB" id="A0A2V4NEI6"/>
<feature type="transmembrane region" description="Helical" evidence="6">
    <location>
        <begin position="142"/>
        <end position="160"/>
    </location>
</feature>